<dbReference type="Proteomes" id="UP000507222">
    <property type="component" value="Unassembled WGS sequence"/>
</dbReference>
<proteinExistence type="predicted"/>
<evidence type="ECO:0000313" key="3">
    <source>
        <dbReference type="Proteomes" id="UP000507222"/>
    </source>
</evidence>
<accession>A0A6J5TRQ8</accession>
<evidence type="ECO:0000313" key="2">
    <source>
        <dbReference type="EMBL" id="CAB4266706.1"/>
    </source>
</evidence>
<dbReference type="Pfam" id="PF03330">
    <property type="entry name" value="DPBB_1"/>
    <property type="match status" value="1"/>
</dbReference>
<dbReference type="SUPFAM" id="SSF50685">
    <property type="entry name" value="Barwin-like endoglucanases"/>
    <property type="match status" value="1"/>
</dbReference>
<dbReference type="PANTHER" id="PTHR47480">
    <property type="entry name" value="EG45-LIKE DOMAIN CONTAINING PROTEIN"/>
    <property type="match status" value="1"/>
</dbReference>
<dbReference type="InterPro" id="IPR007112">
    <property type="entry name" value="Expansin/allergen_DPBB_dom"/>
</dbReference>
<dbReference type="PANTHER" id="PTHR47480:SF14">
    <property type="entry name" value="EG45-LIKE DOMAIN CONTAINING PROTEIN 2"/>
    <property type="match status" value="1"/>
</dbReference>
<dbReference type="InterPro" id="IPR036908">
    <property type="entry name" value="RlpA-like_sf"/>
</dbReference>
<dbReference type="PROSITE" id="PS50842">
    <property type="entry name" value="EXPANSIN_EG45"/>
    <property type="match status" value="1"/>
</dbReference>
<reference evidence="2 3" key="1">
    <citation type="submission" date="2020-05" db="EMBL/GenBank/DDBJ databases">
        <authorList>
            <person name="Campoy J."/>
            <person name="Schneeberger K."/>
            <person name="Spophaly S."/>
        </authorList>
    </citation>
    <scope>NUCLEOTIDE SEQUENCE [LARGE SCALE GENOMIC DNA]</scope>
    <source>
        <strain evidence="2">PruArmRojPasFocal</strain>
    </source>
</reference>
<name>A0A6J5TRQ8_PRUAR</name>
<evidence type="ECO:0000259" key="1">
    <source>
        <dbReference type="PROSITE" id="PS50842"/>
    </source>
</evidence>
<dbReference type="EMBL" id="CAEKDK010000001">
    <property type="protein sequence ID" value="CAB4266706.1"/>
    <property type="molecule type" value="Genomic_DNA"/>
</dbReference>
<protein>
    <recommendedName>
        <fullName evidence="1">Expansin-like EG45 domain-containing protein</fullName>
    </recommendedName>
</protein>
<sequence length="192" mass="20258">MLFLTGKCLCGTFDISVGDALRFLGPSYIACTLDQASASIHLLAAHSTCPGMSTSPISLPWLFLFLFLSALFCSSQADVGSAAHYSPPYLPTACRGSDPSQFPSSNLFGSAGEGIWDNGAACGRQYLVRCISAPVLGTCVPGKTIQIRIVDRALSSVSRPSRKDTTMALSTTAFSAIANSSAKFVNIEFQQV</sequence>
<dbReference type="Gene3D" id="2.40.40.10">
    <property type="entry name" value="RlpA-like domain"/>
    <property type="match status" value="1"/>
</dbReference>
<dbReference type="CDD" id="cd22269">
    <property type="entry name" value="DPBB_EG45-like"/>
    <property type="match status" value="1"/>
</dbReference>
<gene>
    <name evidence="2" type="ORF">CURHAP_LOCUS9085</name>
</gene>
<organism evidence="2 3">
    <name type="scientific">Prunus armeniaca</name>
    <name type="common">Apricot</name>
    <name type="synonym">Armeniaca vulgaris</name>
    <dbReference type="NCBI Taxonomy" id="36596"/>
    <lineage>
        <taxon>Eukaryota</taxon>
        <taxon>Viridiplantae</taxon>
        <taxon>Streptophyta</taxon>
        <taxon>Embryophyta</taxon>
        <taxon>Tracheophyta</taxon>
        <taxon>Spermatophyta</taxon>
        <taxon>Magnoliopsida</taxon>
        <taxon>eudicotyledons</taxon>
        <taxon>Gunneridae</taxon>
        <taxon>Pentapetalae</taxon>
        <taxon>rosids</taxon>
        <taxon>fabids</taxon>
        <taxon>Rosales</taxon>
        <taxon>Rosaceae</taxon>
        <taxon>Amygdaloideae</taxon>
        <taxon>Amygdaleae</taxon>
        <taxon>Prunus</taxon>
    </lineage>
</organism>
<feature type="domain" description="Expansin-like EG45" evidence="1">
    <location>
        <begin position="80"/>
        <end position="192"/>
    </location>
</feature>
<dbReference type="AlphaFoldDB" id="A0A6J5TRQ8"/>
<dbReference type="InterPro" id="IPR009009">
    <property type="entry name" value="RlpA-like_DPBB"/>
</dbReference>